<reference evidence="2 3" key="1">
    <citation type="submission" date="2017-07" db="EMBL/GenBank/DDBJ databases">
        <authorList>
            <person name="Sun Z.S."/>
            <person name="Albrecht U."/>
            <person name="Echele G."/>
            <person name="Lee C.C."/>
        </authorList>
    </citation>
    <scope>NUCLEOTIDE SEQUENCE [LARGE SCALE GENOMIC DNA]</scope>
    <source>
        <strain evidence="3">type strain: KCTC 22618</strain>
    </source>
</reference>
<dbReference type="KEGG" id="tje:TJEJU_1687"/>
<keyword evidence="3" id="KW-1185">Reference proteome</keyword>
<evidence type="ECO:0000313" key="2">
    <source>
        <dbReference type="EMBL" id="SNR15407.1"/>
    </source>
</evidence>
<feature type="chain" id="PRO_5012240902" evidence="1">
    <location>
        <begin position="19"/>
        <end position="199"/>
    </location>
</feature>
<dbReference type="Proteomes" id="UP000215214">
    <property type="component" value="Chromosome TJEJU"/>
</dbReference>
<keyword evidence="1" id="KW-0732">Signal</keyword>
<dbReference type="EMBL" id="LT899436">
    <property type="protein sequence ID" value="SNR15407.1"/>
    <property type="molecule type" value="Genomic_DNA"/>
</dbReference>
<dbReference type="AlphaFoldDB" id="A0A238U8C3"/>
<name>A0A238U8C3_9FLAO</name>
<dbReference type="SUPFAM" id="SSF52833">
    <property type="entry name" value="Thioredoxin-like"/>
    <property type="match status" value="1"/>
</dbReference>
<evidence type="ECO:0000313" key="3">
    <source>
        <dbReference type="Proteomes" id="UP000215214"/>
    </source>
</evidence>
<gene>
    <name evidence="2" type="ORF">TJEJU_1687</name>
</gene>
<organism evidence="2 3">
    <name type="scientific">Tenacibaculum jejuense</name>
    <dbReference type="NCBI Taxonomy" id="584609"/>
    <lineage>
        <taxon>Bacteria</taxon>
        <taxon>Pseudomonadati</taxon>
        <taxon>Bacteroidota</taxon>
        <taxon>Flavobacteriia</taxon>
        <taxon>Flavobacteriales</taxon>
        <taxon>Flavobacteriaceae</taxon>
        <taxon>Tenacibaculum</taxon>
    </lineage>
</organism>
<dbReference type="OrthoDB" id="1134224at2"/>
<evidence type="ECO:0000256" key="1">
    <source>
        <dbReference type="SAM" id="SignalP"/>
    </source>
</evidence>
<dbReference type="RefSeq" id="WP_095071103.1">
    <property type="nucleotide sequence ID" value="NZ_LT899436.1"/>
</dbReference>
<accession>A0A238U8C3</accession>
<sequence length="199" mass="22380">MKRLVTLILIVITSSVFAQRKYYNQAVNSCADKSSDELINKCIKDSYLLNYDFTTDTDKVISTKSIKKPIVLIAAATWSAPCFGQIPALNQMVEKYNDKVQFVMIFWDKKDKLGRMQEKLDDRILLVPAGEADKVQKGNLDISGFVHKLDYPTAYLIDKSKKFVDVKRGAAIPTKTVSKDQATATNVSELETFISQVVN</sequence>
<proteinExistence type="predicted"/>
<feature type="signal peptide" evidence="1">
    <location>
        <begin position="1"/>
        <end position="18"/>
    </location>
</feature>
<dbReference type="Gene3D" id="3.40.30.10">
    <property type="entry name" value="Glutaredoxin"/>
    <property type="match status" value="1"/>
</dbReference>
<dbReference type="InterPro" id="IPR036249">
    <property type="entry name" value="Thioredoxin-like_sf"/>
</dbReference>
<protein>
    <submittedName>
        <fullName evidence="2">Uncharacterized protein</fullName>
    </submittedName>
</protein>